<dbReference type="EMBL" id="WOBO01000007">
    <property type="protein sequence ID" value="MUK45354.1"/>
    <property type="molecule type" value="Genomic_DNA"/>
</dbReference>
<dbReference type="Pfam" id="PF04073">
    <property type="entry name" value="tRNA_edit"/>
    <property type="match status" value="1"/>
</dbReference>
<protein>
    <recommendedName>
        <fullName evidence="1">YbaK/aminoacyl-tRNA synthetase-associated domain-containing protein</fullName>
    </recommendedName>
</protein>
<dbReference type="RefSeq" id="WP_011262557.1">
    <property type="nucleotide sequence ID" value="NZ_CAWMFT010000023.1"/>
</dbReference>
<feature type="domain" description="YbaK/aminoacyl-tRNA synthetase-associated" evidence="1">
    <location>
        <begin position="29"/>
        <end position="144"/>
    </location>
</feature>
<sequence>MMSKLQTSVTDLLDKEQIPYRLLPHKTPAISVQDAAEQRGVSPSQMVKTIVLRDMGGRLALACVPGDQQVDPKKVRQLLDCRRMTCVSSDEVKLITGFEIGTINPIVTATPMPVFLDIHFQQHQYINISSGDRMAGIELTLADLCHLCQPTLASLCRELD</sequence>
<evidence type="ECO:0000259" key="1">
    <source>
        <dbReference type="Pfam" id="PF04073"/>
    </source>
</evidence>
<accession>A0A6N3Z2F7</accession>
<gene>
    <name evidence="2" type="ORF">GNP77_08160</name>
</gene>
<dbReference type="PANTHER" id="PTHR30411:SF9">
    <property type="entry name" value="MULTIFUNCTIONAL SER_THR-TRNA DEACYLASE PROXP-Y"/>
    <property type="match status" value="1"/>
</dbReference>
<proteinExistence type="predicted"/>
<evidence type="ECO:0000313" key="3">
    <source>
        <dbReference type="Proteomes" id="UP000435323"/>
    </source>
</evidence>
<dbReference type="CDD" id="cd04332">
    <property type="entry name" value="YbaK_like"/>
    <property type="match status" value="1"/>
</dbReference>
<dbReference type="GO" id="GO:0002161">
    <property type="term" value="F:aminoacyl-tRNA deacylase activity"/>
    <property type="evidence" value="ECO:0007669"/>
    <property type="project" value="InterPro"/>
</dbReference>
<dbReference type="AlphaFoldDB" id="A0A6N3Z2F7"/>
<dbReference type="Gene3D" id="3.90.960.10">
    <property type="entry name" value="YbaK/aminoacyl-tRNA synthetase-associated domain"/>
    <property type="match status" value="1"/>
</dbReference>
<dbReference type="SUPFAM" id="SSF55826">
    <property type="entry name" value="YbaK/ProRS associated domain"/>
    <property type="match status" value="1"/>
</dbReference>
<comment type="caution">
    <text evidence="2">The sequence shown here is derived from an EMBL/GenBank/DDBJ whole genome shotgun (WGS) entry which is preliminary data.</text>
</comment>
<organism evidence="2 3">
    <name type="scientific">Aliivibrio fischeri</name>
    <name type="common">Vibrio fischeri</name>
    <dbReference type="NCBI Taxonomy" id="668"/>
    <lineage>
        <taxon>Bacteria</taxon>
        <taxon>Pseudomonadati</taxon>
        <taxon>Pseudomonadota</taxon>
        <taxon>Gammaproteobacteria</taxon>
        <taxon>Vibrionales</taxon>
        <taxon>Vibrionaceae</taxon>
        <taxon>Aliivibrio</taxon>
    </lineage>
</organism>
<reference evidence="2 3" key="1">
    <citation type="submission" date="2019-11" db="EMBL/GenBank/DDBJ databases">
        <title>Using colonization assays and comparative genomics to discover symbiosis behaviors and factors in Vibrio fischeri.</title>
        <authorList>
            <person name="Bongrand C."/>
            <person name="Moriano-Gutierrez S."/>
            <person name="Arevalo P."/>
            <person name="Mcfall-Ngai M."/>
            <person name="Visick K."/>
            <person name="Polz M.F."/>
            <person name="Ruby E.G."/>
        </authorList>
    </citation>
    <scope>NUCLEOTIDE SEQUENCE [LARGE SCALE GENOMIC DNA]</scope>
    <source>
        <strain evidence="3">emors.3.2</strain>
    </source>
</reference>
<dbReference type="InterPro" id="IPR036754">
    <property type="entry name" value="YbaK/aa-tRNA-synt-asso_dom_sf"/>
</dbReference>
<evidence type="ECO:0000313" key="2">
    <source>
        <dbReference type="EMBL" id="MUK45354.1"/>
    </source>
</evidence>
<name>A0A6N3Z2F7_ALIFS</name>
<dbReference type="InterPro" id="IPR007214">
    <property type="entry name" value="YbaK/aa-tRNA-synth-assoc-dom"/>
</dbReference>
<dbReference type="Proteomes" id="UP000435323">
    <property type="component" value="Unassembled WGS sequence"/>
</dbReference>
<dbReference type="PANTHER" id="PTHR30411">
    <property type="entry name" value="CYTOPLASMIC PROTEIN"/>
    <property type="match status" value="1"/>
</dbReference>
<dbReference type="GeneID" id="54164803"/>